<evidence type="ECO:0000313" key="3">
    <source>
        <dbReference type="Proteomes" id="UP000000305"/>
    </source>
</evidence>
<dbReference type="AlphaFoldDB" id="E9GTB6"/>
<keyword evidence="3" id="KW-1185">Reference proteome</keyword>
<feature type="region of interest" description="Disordered" evidence="1">
    <location>
        <begin position="67"/>
        <end position="86"/>
    </location>
</feature>
<dbReference type="InParanoid" id="E9GTB6"/>
<name>E9GTB6_DAPPU</name>
<proteinExistence type="predicted"/>
<evidence type="ECO:0000256" key="1">
    <source>
        <dbReference type="SAM" id="MobiDB-lite"/>
    </source>
</evidence>
<accession>E9GTB6</accession>
<organism evidence="2 3">
    <name type="scientific">Daphnia pulex</name>
    <name type="common">Water flea</name>
    <dbReference type="NCBI Taxonomy" id="6669"/>
    <lineage>
        <taxon>Eukaryota</taxon>
        <taxon>Metazoa</taxon>
        <taxon>Ecdysozoa</taxon>
        <taxon>Arthropoda</taxon>
        <taxon>Crustacea</taxon>
        <taxon>Branchiopoda</taxon>
        <taxon>Diplostraca</taxon>
        <taxon>Cladocera</taxon>
        <taxon>Anomopoda</taxon>
        <taxon>Daphniidae</taxon>
        <taxon>Daphnia</taxon>
    </lineage>
</organism>
<dbReference type="KEGG" id="dpx:DAPPUDRAFT_247763"/>
<dbReference type="EMBL" id="GL732563">
    <property type="protein sequence ID" value="EFX77389.1"/>
    <property type="molecule type" value="Genomic_DNA"/>
</dbReference>
<evidence type="ECO:0000313" key="2">
    <source>
        <dbReference type="EMBL" id="EFX77389.1"/>
    </source>
</evidence>
<gene>
    <name evidence="2" type="ORF">DAPPUDRAFT_247763</name>
</gene>
<dbReference type="HOGENOM" id="CLU_2123523_0_0_1"/>
<sequence>MDRGQPCRCHHLPPPMWDVHFHFSRAAFLFGDGEDRAKRVGRLGDRDLQPWILALKLWADGKKQLRRFDPSPLSTSSSQSSSRVEDSIDREIIPGSFAHSLITIAQLGEESKTK</sequence>
<feature type="compositionally biased region" description="Low complexity" evidence="1">
    <location>
        <begin position="71"/>
        <end position="82"/>
    </location>
</feature>
<dbReference type="Proteomes" id="UP000000305">
    <property type="component" value="Unassembled WGS sequence"/>
</dbReference>
<reference evidence="2 3" key="1">
    <citation type="journal article" date="2011" name="Science">
        <title>The ecoresponsive genome of Daphnia pulex.</title>
        <authorList>
            <person name="Colbourne J.K."/>
            <person name="Pfrender M.E."/>
            <person name="Gilbert D."/>
            <person name="Thomas W.K."/>
            <person name="Tucker A."/>
            <person name="Oakley T.H."/>
            <person name="Tokishita S."/>
            <person name="Aerts A."/>
            <person name="Arnold G.J."/>
            <person name="Basu M.K."/>
            <person name="Bauer D.J."/>
            <person name="Caceres C.E."/>
            <person name="Carmel L."/>
            <person name="Casola C."/>
            <person name="Choi J.H."/>
            <person name="Detter J.C."/>
            <person name="Dong Q."/>
            <person name="Dusheyko S."/>
            <person name="Eads B.D."/>
            <person name="Frohlich T."/>
            <person name="Geiler-Samerotte K.A."/>
            <person name="Gerlach D."/>
            <person name="Hatcher P."/>
            <person name="Jogdeo S."/>
            <person name="Krijgsveld J."/>
            <person name="Kriventseva E.V."/>
            <person name="Kultz D."/>
            <person name="Laforsch C."/>
            <person name="Lindquist E."/>
            <person name="Lopez J."/>
            <person name="Manak J.R."/>
            <person name="Muller J."/>
            <person name="Pangilinan J."/>
            <person name="Patwardhan R.P."/>
            <person name="Pitluck S."/>
            <person name="Pritham E.J."/>
            <person name="Rechtsteiner A."/>
            <person name="Rho M."/>
            <person name="Rogozin I.B."/>
            <person name="Sakarya O."/>
            <person name="Salamov A."/>
            <person name="Schaack S."/>
            <person name="Shapiro H."/>
            <person name="Shiga Y."/>
            <person name="Skalitzky C."/>
            <person name="Smith Z."/>
            <person name="Souvorov A."/>
            <person name="Sung W."/>
            <person name="Tang Z."/>
            <person name="Tsuchiya D."/>
            <person name="Tu H."/>
            <person name="Vos H."/>
            <person name="Wang M."/>
            <person name="Wolf Y.I."/>
            <person name="Yamagata H."/>
            <person name="Yamada T."/>
            <person name="Ye Y."/>
            <person name="Shaw J.R."/>
            <person name="Andrews J."/>
            <person name="Crease T.J."/>
            <person name="Tang H."/>
            <person name="Lucas S.M."/>
            <person name="Robertson H.M."/>
            <person name="Bork P."/>
            <person name="Koonin E.V."/>
            <person name="Zdobnov E.M."/>
            <person name="Grigoriev I.V."/>
            <person name="Lynch M."/>
            <person name="Boore J.L."/>
        </authorList>
    </citation>
    <scope>NUCLEOTIDE SEQUENCE [LARGE SCALE GENOMIC DNA]</scope>
</reference>
<protein>
    <submittedName>
        <fullName evidence="2">Uncharacterized protein</fullName>
    </submittedName>
</protein>